<dbReference type="VEuPathDB" id="FungiDB:SPPG_06838"/>
<feature type="region of interest" description="Disordered" evidence="1">
    <location>
        <begin position="349"/>
        <end position="368"/>
    </location>
</feature>
<evidence type="ECO:0000256" key="1">
    <source>
        <dbReference type="SAM" id="MobiDB-lite"/>
    </source>
</evidence>
<organism evidence="2 3">
    <name type="scientific">Spizellomyces punctatus (strain DAOM BR117)</name>
    <dbReference type="NCBI Taxonomy" id="645134"/>
    <lineage>
        <taxon>Eukaryota</taxon>
        <taxon>Fungi</taxon>
        <taxon>Fungi incertae sedis</taxon>
        <taxon>Chytridiomycota</taxon>
        <taxon>Chytridiomycota incertae sedis</taxon>
        <taxon>Chytridiomycetes</taxon>
        <taxon>Spizellomycetales</taxon>
        <taxon>Spizellomycetaceae</taxon>
        <taxon>Spizellomyces</taxon>
    </lineage>
</organism>
<feature type="compositionally biased region" description="Basic and acidic residues" evidence="1">
    <location>
        <begin position="90"/>
        <end position="108"/>
    </location>
</feature>
<dbReference type="Proteomes" id="UP000053201">
    <property type="component" value="Unassembled WGS sequence"/>
</dbReference>
<dbReference type="OrthoDB" id="2131588at2759"/>
<feature type="compositionally biased region" description="Polar residues" evidence="1">
    <location>
        <begin position="1"/>
        <end position="23"/>
    </location>
</feature>
<feature type="region of interest" description="Disordered" evidence="1">
    <location>
        <begin position="90"/>
        <end position="129"/>
    </location>
</feature>
<dbReference type="RefSeq" id="XP_016605882.1">
    <property type="nucleotide sequence ID" value="XM_016755033.1"/>
</dbReference>
<name>A0A0L0H9H4_SPIPD</name>
<keyword evidence="3" id="KW-1185">Reference proteome</keyword>
<accession>A0A0L0H9H4</accession>
<proteinExistence type="predicted"/>
<evidence type="ECO:0000313" key="2">
    <source>
        <dbReference type="EMBL" id="KNC97842.1"/>
    </source>
</evidence>
<dbReference type="InParanoid" id="A0A0L0H9H4"/>
<dbReference type="EMBL" id="KQ257462">
    <property type="protein sequence ID" value="KNC97842.1"/>
    <property type="molecule type" value="Genomic_DNA"/>
</dbReference>
<dbReference type="AlphaFoldDB" id="A0A0L0H9H4"/>
<feature type="region of interest" description="Disordered" evidence="1">
    <location>
        <begin position="1"/>
        <end position="58"/>
    </location>
</feature>
<reference evidence="2 3" key="1">
    <citation type="submission" date="2009-08" db="EMBL/GenBank/DDBJ databases">
        <title>The Genome Sequence of Spizellomyces punctatus strain DAOM BR117.</title>
        <authorList>
            <consortium name="The Broad Institute Genome Sequencing Platform"/>
            <person name="Russ C."/>
            <person name="Cuomo C."/>
            <person name="Shea T."/>
            <person name="Young S.K."/>
            <person name="Zeng Q."/>
            <person name="Koehrsen M."/>
            <person name="Haas B."/>
            <person name="Borodovsky M."/>
            <person name="Guigo R."/>
            <person name="Alvarado L."/>
            <person name="Berlin A."/>
            <person name="Bochicchio J."/>
            <person name="Borenstein D."/>
            <person name="Chapman S."/>
            <person name="Chen Z."/>
            <person name="Engels R."/>
            <person name="Freedman E."/>
            <person name="Gellesch M."/>
            <person name="Goldberg J."/>
            <person name="Griggs A."/>
            <person name="Gujja S."/>
            <person name="Heiman D."/>
            <person name="Hepburn T."/>
            <person name="Howarth C."/>
            <person name="Jen D."/>
            <person name="Larson L."/>
            <person name="Lewis B."/>
            <person name="Mehta T."/>
            <person name="Park D."/>
            <person name="Pearson M."/>
            <person name="Roberts A."/>
            <person name="Saif S."/>
            <person name="Shenoy N."/>
            <person name="Sisk P."/>
            <person name="Stolte C."/>
            <person name="Sykes S."/>
            <person name="Thomson T."/>
            <person name="Walk T."/>
            <person name="White J."/>
            <person name="Yandava C."/>
            <person name="Burger G."/>
            <person name="Gray M.W."/>
            <person name="Holland P.W.H."/>
            <person name="King N."/>
            <person name="Lang F.B.F."/>
            <person name="Roger A.J."/>
            <person name="Ruiz-Trillo I."/>
            <person name="Lander E."/>
            <person name="Nusbaum C."/>
        </authorList>
    </citation>
    <scope>NUCLEOTIDE SEQUENCE [LARGE SCALE GENOMIC DNA]</scope>
    <source>
        <strain evidence="2 3">DAOM BR117</strain>
    </source>
</reference>
<dbReference type="GeneID" id="27690111"/>
<gene>
    <name evidence="2" type="ORF">SPPG_06838</name>
</gene>
<evidence type="ECO:0000313" key="3">
    <source>
        <dbReference type="Proteomes" id="UP000053201"/>
    </source>
</evidence>
<protein>
    <submittedName>
        <fullName evidence="2">Uncharacterized protein</fullName>
    </submittedName>
</protein>
<sequence>MPKTSPHSIINKSQVASPRSTASEAEDNKPSRQRSPIRTRSFSGHLPGPPRRLSKAEYVPVAAEPGDGEGEVAGGCELEVKMMTIKKARPKVDVHQKLQEERKGDLRRPRTRRRPTRPATSPQPNKDHMLNLITAACKKSLGWVSSDDEDSPVMSIPPTVDLGVQMWKEEMKGIVQRRGGFKSTAASYPPSPITRYLYQQGYIHSMDDEEKEEPVVSSHPRTILLDQHFVSASLMHPEETSSCYSEQIPWSAPDPINPPVQTYRPWTPSTPLHGGIGRKEITTYAHRTSVPQHQSSLLSTRFNRERHHTFPFVHTPEGSVWNLGPAKELFRKLRMISDASAPTIVVSDAGSAVKKGRRSSVRGTGEGS</sequence>